<accession>A0A220NQQ3</accession>
<evidence type="ECO:0000313" key="3">
    <source>
        <dbReference type="Proteomes" id="UP000226097"/>
    </source>
</evidence>
<keyword evidence="3" id="KW-1185">Reference proteome</keyword>
<reference evidence="2" key="1">
    <citation type="submission" date="2017-06" db="EMBL/GenBank/DDBJ databases">
        <authorList>
            <person name="Guerrero Bustamante C.A."/>
            <person name="Bowman C.A."/>
            <person name="Russell D.A."/>
            <person name="Pope W.A."/>
            <person name="Jacobs-Sera D."/>
            <person name="Hatfull G.F."/>
        </authorList>
    </citation>
    <scope>NUCLEOTIDE SEQUENCE [LARGE SCALE GENOMIC DNA]</scope>
</reference>
<feature type="compositionally biased region" description="Basic and acidic residues" evidence="1">
    <location>
        <begin position="66"/>
        <end position="128"/>
    </location>
</feature>
<evidence type="ECO:0000256" key="1">
    <source>
        <dbReference type="SAM" id="MobiDB-lite"/>
    </source>
</evidence>
<feature type="region of interest" description="Disordered" evidence="1">
    <location>
        <begin position="1"/>
        <end position="128"/>
    </location>
</feature>
<name>A0A220NQQ3_9CAUD</name>
<feature type="region of interest" description="Disordered" evidence="1">
    <location>
        <begin position="178"/>
        <end position="231"/>
    </location>
</feature>
<sequence length="231" mass="25767">MRKHGGSIPLLSADPAPRLVAGFIHRQTRKTQEVHMSTPITNATGEQEPTPTPPASQEATPTPGEKAPEQQKPEPSKELSPEDMKAEIKKLREENAKRRVESKELQARAQKWDEYEQSQKTELEKAQDERLKLEQELAQTKIENTQLSLAAAYGIKADDINLLGTGTAEEMETRAKRIQELYAGAQAAQQTPPPSQRPHEGFIPGSGQRQELNDSAYPTSWMPSALRQKNK</sequence>
<organism evidence="2 3">
    <name type="scientific">Corynebacterium phage Poushou</name>
    <dbReference type="NCBI Taxonomy" id="2015851"/>
    <lineage>
        <taxon>Viruses</taxon>
        <taxon>Duplodnaviria</taxon>
        <taxon>Heunggongvirae</taxon>
        <taxon>Uroviricota</taxon>
        <taxon>Caudoviricetes</taxon>
        <taxon>Poushouvirus</taxon>
        <taxon>Poushouvirus Poushou</taxon>
    </lineage>
</organism>
<evidence type="ECO:0000313" key="2">
    <source>
        <dbReference type="EMBL" id="ASJ78966.1"/>
    </source>
</evidence>
<protein>
    <submittedName>
        <fullName evidence="2">Scaffolding protein</fullName>
    </submittedName>
</protein>
<dbReference type="RefSeq" id="YP_009626519.1">
    <property type="nucleotide sequence ID" value="NC_042139.2"/>
</dbReference>
<dbReference type="Proteomes" id="UP000226097">
    <property type="component" value="Segment"/>
</dbReference>
<dbReference type="EMBL" id="MF197383">
    <property type="protein sequence ID" value="ASJ78966.1"/>
    <property type="molecule type" value="Genomic_DNA"/>
</dbReference>
<dbReference type="KEGG" id="vg:40104333"/>
<proteinExistence type="predicted"/>
<gene>
    <name evidence="2" type="primary">7</name>
    <name evidence="2" type="ORF">PBI_POUSHOU_7</name>
</gene>
<feature type="compositionally biased region" description="Polar residues" evidence="1">
    <location>
        <begin position="34"/>
        <end position="60"/>
    </location>
</feature>
<dbReference type="GeneID" id="40104333"/>